<evidence type="ECO:0000313" key="2">
    <source>
        <dbReference type="Proteomes" id="UP000574390"/>
    </source>
</evidence>
<dbReference type="EMBL" id="JABANM010016805">
    <property type="protein sequence ID" value="KAF4728844.1"/>
    <property type="molecule type" value="Genomic_DNA"/>
</dbReference>
<reference evidence="1 2" key="1">
    <citation type="submission" date="2020-04" db="EMBL/GenBank/DDBJ databases">
        <title>Perkinsus olseni comparative genomics.</title>
        <authorList>
            <person name="Bogema D.R."/>
        </authorList>
    </citation>
    <scope>NUCLEOTIDE SEQUENCE [LARGE SCALE GENOMIC DNA]</scope>
    <source>
        <strain evidence="1">ATCC PRA-205</strain>
    </source>
</reference>
<organism evidence="1 2">
    <name type="scientific">Perkinsus olseni</name>
    <name type="common">Perkinsus atlanticus</name>
    <dbReference type="NCBI Taxonomy" id="32597"/>
    <lineage>
        <taxon>Eukaryota</taxon>
        <taxon>Sar</taxon>
        <taxon>Alveolata</taxon>
        <taxon>Perkinsozoa</taxon>
        <taxon>Perkinsea</taxon>
        <taxon>Perkinsida</taxon>
        <taxon>Perkinsidae</taxon>
        <taxon>Perkinsus</taxon>
    </lineage>
</organism>
<name>A0A7J6S7A4_PEROL</name>
<evidence type="ECO:0000313" key="1">
    <source>
        <dbReference type="EMBL" id="KAF4728844.1"/>
    </source>
</evidence>
<gene>
    <name evidence="1" type="ORF">FOZ62_006459</name>
</gene>
<sequence length="189" mass="21725">MPDVFSPAREEDTTDYGPAATDALKSLAWRYWGDIWRSLYYYVPIRECAEEFRMQRRDDRQCTLGPVERKTITSLEGILVDEAFDAPFNTYAAAGLFALVSWRFLRAYPPLINRPATVLSSAFVPPGLFCLWRRSYMKRGMICQFVRLMIDQLDVSVLTQHCKASQKFLLRICACLSGALRIPLGCRTY</sequence>
<dbReference type="Proteomes" id="UP000574390">
    <property type="component" value="Unassembled WGS sequence"/>
</dbReference>
<protein>
    <submittedName>
        <fullName evidence="1">Uncharacterized protein</fullName>
    </submittedName>
</protein>
<proteinExistence type="predicted"/>
<accession>A0A7J6S7A4</accession>
<comment type="caution">
    <text evidence="1">The sequence shown here is derived from an EMBL/GenBank/DDBJ whole genome shotgun (WGS) entry which is preliminary data.</text>
</comment>
<dbReference type="AlphaFoldDB" id="A0A7J6S7A4"/>